<name>A0A6I9N7N7_9TELE</name>
<evidence type="ECO:0000256" key="2">
    <source>
        <dbReference type="ARBA" id="ARBA00022490"/>
    </source>
</evidence>
<dbReference type="AlphaFoldDB" id="A0A6I9N7N7"/>
<dbReference type="GO" id="GO:0007051">
    <property type="term" value="P:spindle organization"/>
    <property type="evidence" value="ECO:0007669"/>
    <property type="project" value="InterPro"/>
</dbReference>
<dbReference type="GO" id="GO:0030951">
    <property type="term" value="P:establishment or maintenance of microtubule cytoskeleton polarity"/>
    <property type="evidence" value="ECO:0007669"/>
    <property type="project" value="InterPro"/>
</dbReference>
<feature type="region of interest" description="Disordered" evidence="4">
    <location>
        <begin position="156"/>
        <end position="193"/>
    </location>
</feature>
<dbReference type="OrthoDB" id="205662at2759"/>
<evidence type="ECO:0000259" key="5">
    <source>
        <dbReference type="SMART" id="SM01349"/>
    </source>
</evidence>
<dbReference type="Pfam" id="PF21041">
    <property type="entry name" value="XMAP215_CLASP_TOG"/>
    <property type="match status" value="1"/>
</dbReference>
<dbReference type="InterPro" id="IPR016024">
    <property type="entry name" value="ARM-type_fold"/>
</dbReference>
<evidence type="ECO:0000256" key="4">
    <source>
        <dbReference type="SAM" id="MobiDB-lite"/>
    </source>
</evidence>
<keyword evidence="3" id="KW-0206">Cytoskeleton</keyword>
<evidence type="ECO:0000313" key="7">
    <source>
        <dbReference type="RefSeq" id="XP_010774004.1"/>
    </source>
</evidence>
<dbReference type="InterPro" id="IPR034085">
    <property type="entry name" value="TOG"/>
</dbReference>
<dbReference type="PANTHER" id="PTHR12609">
    <property type="entry name" value="MICROTUBULE ASSOCIATED PROTEIN XMAP215"/>
    <property type="match status" value="1"/>
</dbReference>
<gene>
    <name evidence="7" type="primary">LOC104949345</name>
</gene>
<evidence type="ECO:0000313" key="6">
    <source>
        <dbReference type="Proteomes" id="UP000504611"/>
    </source>
</evidence>
<dbReference type="GO" id="GO:0005856">
    <property type="term" value="C:cytoskeleton"/>
    <property type="evidence" value="ECO:0007669"/>
    <property type="project" value="UniProtKB-SubCell"/>
</dbReference>
<dbReference type="RefSeq" id="XP_010774004.1">
    <property type="nucleotide sequence ID" value="XM_010775702.1"/>
</dbReference>
<dbReference type="GeneID" id="104949345"/>
<dbReference type="Proteomes" id="UP000504611">
    <property type="component" value="Unplaced"/>
</dbReference>
<sequence>MQMKLHIVALIAQRGQFSKTSASVVLDGLVDKVGDVKCGGNAKEGLTAIGVACSLPWTAEQVVSMAFAQKNPKNQAETLNWLANAMKEFGFAGINVKGFINNVKTALGATNPAVRTAAITLLGVMYLYMGAPLRMFFEDEKPALLSQIDVQFEKMQGQSPPAPIRFTKKSAEDEEGDEAEEQEEDVGGGGGGGMDIMDLLPRTDICEKITSDLVSKIGDKNWKIRKEGLDETAAIISEAKFITTNIGDLPLALKARLSDSNKILVQQTLTILQQLAAAMGPGLKQHVKTLGMPIITVLGDSKVLCTFTQIRWTLTTHSNTP</sequence>
<dbReference type="SUPFAM" id="SSF48371">
    <property type="entry name" value="ARM repeat"/>
    <property type="match status" value="1"/>
</dbReference>
<dbReference type="FunFam" id="1.25.10.10:FF:000068">
    <property type="entry name" value="cytoskeleton-associated protein 5 isoform X1"/>
    <property type="match status" value="1"/>
</dbReference>
<feature type="compositionally biased region" description="Acidic residues" evidence="4">
    <location>
        <begin position="172"/>
        <end position="186"/>
    </location>
</feature>
<comment type="subcellular location">
    <subcellularLocation>
        <location evidence="1">Cytoplasm</location>
        <location evidence="1">Cytoskeleton</location>
    </subcellularLocation>
</comment>
<evidence type="ECO:0000256" key="1">
    <source>
        <dbReference type="ARBA" id="ARBA00004245"/>
    </source>
</evidence>
<dbReference type="GO" id="GO:0061863">
    <property type="term" value="F:microtubule plus end polymerase"/>
    <property type="evidence" value="ECO:0007669"/>
    <property type="project" value="InterPro"/>
</dbReference>
<feature type="non-terminal residue" evidence="7">
    <location>
        <position position="321"/>
    </location>
</feature>
<dbReference type="SMART" id="SM01349">
    <property type="entry name" value="TOG"/>
    <property type="match status" value="1"/>
</dbReference>
<dbReference type="InterPro" id="IPR011989">
    <property type="entry name" value="ARM-like"/>
</dbReference>
<accession>A0A6I9N7N7</accession>
<reference evidence="7" key="1">
    <citation type="submission" date="2025-08" db="UniProtKB">
        <authorList>
            <consortium name="RefSeq"/>
        </authorList>
    </citation>
    <scope>IDENTIFICATION</scope>
    <source>
        <tissue evidence="7">Muscle</tissue>
    </source>
</reference>
<dbReference type="GO" id="GO:0046785">
    <property type="term" value="P:microtubule polymerization"/>
    <property type="evidence" value="ECO:0007669"/>
    <property type="project" value="InterPro"/>
</dbReference>
<dbReference type="InterPro" id="IPR048491">
    <property type="entry name" value="XMAP215_CLASP_TOG"/>
</dbReference>
<dbReference type="Gene3D" id="1.25.10.10">
    <property type="entry name" value="Leucine-rich Repeat Variant"/>
    <property type="match status" value="2"/>
</dbReference>
<organism evidence="6 7">
    <name type="scientific">Notothenia coriiceps</name>
    <name type="common">black rockcod</name>
    <dbReference type="NCBI Taxonomy" id="8208"/>
    <lineage>
        <taxon>Eukaryota</taxon>
        <taxon>Metazoa</taxon>
        <taxon>Chordata</taxon>
        <taxon>Craniata</taxon>
        <taxon>Vertebrata</taxon>
        <taxon>Euteleostomi</taxon>
        <taxon>Actinopterygii</taxon>
        <taxon>Neopterygii</taxon>
        <taxon>Teleostei</taxon>
        <taxon>Neoteleostei</taxon>
        <taxon>Acanthomorphata</taxon>
        <taxon>Eupercaria</taxon>
        <taxon>Perciformes</taxon>
        <taxon>Notothenioidei</taxon>
        <taxon>Nototheniidae</taxon>
        <taxon>Notothenia</taxon>
    </lineage>
</organism>
<dbReference type="GO" id="GO:0051010">
    <property type="term" value="F:microtubule plus-end binding"/>
    <property type="evidence" value="ECO:0007669"/>
    <property type="project" value="InterPro"/>
</dbReference>
<protein>
    <submittedName>
        <fullName evidence="7">Cytoskeleton-associated protein 5-like</fullName>
    </submittedName>
</protein>
<dbReference type="KEGG" id="ncc:104949345"/>
<keyword evidence="2" id="KW-0963">Cytoplasm</keyword>
<keyword evidence="6" id="KW-1185">Reference proteome</keyword>
<feature type="domain" description="TOG" evidence="5">
    <location>
        <begin position="1"/>
        <end position="161"/>
    </location>
</feature>
<proteinExistence type="predicted"/>
<evidence type="ECO:0000256" key="3">
    <source>
        <dbReference type="ARBA" id="ARBA00023212"/>
    </source>
</evidence>
<dbReference type="InterPro" id="IPR045110">
    <property type="entry name" value="XMAP215"/>
</dbReference>